<dbReference type="Pfam" id="PF00528">
    <property type="entry name" value="BPD_transp_1"/>
    <property type="match status" value="1"/>
</dbReference>
<evidence type="ECO:0000313" key="9">
    <source>
        <dbReference type="EMBL" id="SDY13857.1"/>
    </source>
</evidence>
<keyword evidence="6 7" id="KW-0472">Membrane</keyword>
<feature type="transmembrane region" description="Helical" evidence="7">
    <location>
        <begin position="244"/>
        <end position="267"/>
    </location>
</feature>
<dbReference type="STRING" id="405436.SAMN05444365_101799"/>
<dbReference type="SUPFAM" id="SSF161098">
    <property type="entry name" value="MetI-like"/>
    <property type="match status" value="1"/>
</dbReference>
<feature type="transmembrane region" description="Helical" evidence="7">
    <location>
        <begin position="120"/>
        <end position="147"/>
    </location>
</feature>
<reference evidence="10" key="1">
    <citation type="submission" date="2016-10" db="EMBL/GenBank/DDBJ databases">
        <authorList>
            <person name="Varghese N."/>
            <person name="Submissions S."/>
        </authorList>
    </citation>
    <scope>NUCLEOTIDE SEQUENCE [LARGE SCALE GENOMIC DNA]</scope>
    <source>
        <strain evidence="10">DSM 45245</strain>
    </source>
</reference>
<keyword evidence="5 7" id="KW-1133">Transmembrane helix</keyword>
<keyword evidence="10" id="KW-1185">Reference proteome</keyword>
<dbReference type="InterPro" id="IPR050366">
    <property type="entry name" value="BP-dependent_transpt_permease"/>
</dbReference>
<organism evidence="9 10">
    <name type="scientific">Micromonospora pattaloongensis</name>
    <dbReference type="NCBI Taxonomy" id="405436"/>
    <lineage>
        <taxon>Bacteria</taxon>
        <taxon>Bacillati</taxon>
        <taxon>Actinomycetota</taxon>
        <taxon>Actinomycetes</taxon>
        <taxon>Micromonosporales</taxon>
        <taxon>Micromonosporaceae</taxon>
        <taxon>Micromonospora</taxon>
    </lineage>
</organism>
<evidence type="ECO:0000256" key="5">
    <source>
        <dbReference type="ARBA" id="ARBA00022989"/>
    </source>
</evidence>
<comment type="subcellular location">
    <subcellularLocation>
        <location evidence="1 7">Cell membrane</location>
        <topology evidence="1 7">Multi-pass membrane protein</topology>
    </subcellularLocation>
</comment>
<sequence>MSGVATPGRKKAEKIDRLAELSAAHDDERGVSLWQEAFRRLRRNPAAITGAAILMLFVLVAVFGPFLVPYATTDTIGVREGLVKSGQGIIPGSSADHWLGFDHQGRDEFSRLVVGARQTLLVGVVSTLVGLAVGALIGGIAGAAAGIGGRWGRWIDTTLMRIVDMLLALPSLLLAVSIAALLGASLVTVMIAVGMISVPVFARLLRGSMIAQAGSDYVLAATALGVRKSKIALTHIVPNSLAPVIVQATLTLATAIIEAAALSFLGLGNPDSAVPEWGVMLADAQPYLGTRPALAIYPAVAIIITALGFTLLGEAMREALDPKLRK</sequence>
<dbReference type="InterPro" id="IPR025966">
    <property type="entry name" value="OppC_N"/>
</dbReference>
<dbReference type="PANTHER" id="PTHR43386:SF1">
    <property type="entry name" value="D,D-DIPEPTIDE TRANSPORT SYSTEM PERMEASE PROTEIN DDPC-RELATED"/>
    <property type="match status" value="1"/>
</dbReference>
<dbReference type="CDD" id="cd06261">
    <property type="entry name" value="TM_PBP2"/>
    <property type="match status" value="1"/>
</dbReference>
<feature type="domain" description="ABC transmembrane type-1" evidence="8">
    <location>
        <begin position="116"/>
        <end position="313"/>
    </location>
</feature>
<keyword evidence="4 7" id="KW-0812">Transmembrane</keyword>
<dbReference type="RefSeq" id="WP_091551446.1">
    <property type="nucleotide sequence ID" value="NZ_FNPH01000001.1"/>
</dbReference>
<gene>
    <name evidence="9" type="ORF">SAMN05444365_101799</name>
</gene>
<proteinExistence type="inferred from homology"/>
<keyword evidence="3" id="KW-1003">Cell membrane</keyword>
<dbReference type="Proteomes" id="UP000242415">
    <property type="component" value="Unassembled WGS sequence"/>
</dbReference>
<evidence type="ECO:0000256" key="3">
    <source>
        <dbReference type="ARBA" id="ARBA00022475"/>
    </source>
</evidence>
<dbReference type="AlphaFoldDB" id="A0A1H3HEF1"/>
<evidence type="ECO:0000256" key="2">
    <source>
        <dbReference type="ARBA" id="ARBA00022448"/>
    </source>
</evidence>
<dbReference type="GO" id="GO:0005886">
    <property type="term" value="C:plasma membrane"/>
    <property type="evidence" value="ECO:0007669"/>
    <property type="project" value="UniProtKB-SubCell"/>
</dbReference>
<dbReference type="GO" id="GO:0055085">
    <property type="term" value="P:transmembrane transport"/>
    <property type="evidence" value="ECO:0007669"/>
    <property type="project" value="InterPro"/>
</dbReference>
<evidence type="ECO:0000256" key="1">
    <source>
        <dbReference type="ARBA" id="ARBA00004651"/>
    </source>
</evidence>
<feature type="transmembrane region" description="Helical" evidence="7">
    <location>
        <begin position="295"/>
        <end position="316"/>
    </location>
</feature>
<dbReference type="PANTHER" id="PTHR43386">
    <property type="entry name" value="OLIGOPEPTIDE TRANSPORT SYSTEM PERMEASE PROTEIN APPC"/>
    <property type="match status" value="1"/>
</dbReference>
<accession>A0A1H3HEF1</accession>
<evidence type="ECO:0000313" key="10">
    <source>
        <dbReference type="Proteomes" id="UP000242415"/>
    </source>
</evidence>
<dbReference type="PROSITE" id="PS50928">
    <property type="entry name" value="ABC_TM1"/>
    <property type="match status" value="1"/>
</dbReference>
<name>A0A1H3HEF1_9ACTN</name>
<protein>
    <submittedName>
        <fullName evidence="9">Peptide/nickel transport system permease protein</fullName>
    </submittedName>
</protein>
<evidence type="ECO:0000256" key="6">
    <source>
        <dbReference type="ARBA" id="ARBA00023136"/>
    </source>
</evidence>
<comment type="similarity">
    <text evidence="7">Belongs to the binding-protein-dependent transport system permease family.</text>
</comment>
<dbReference type="InterPro" id="IPR035906">
    <property type="entry name" value="MetI-like_sf"/>
</dbReference>
<dbReference type="InterPro" id="IPR000515">
    <property type="entry name" value="MetI-like"/>
</dbReference>
<evidence type="ECO:0000256" key="4">
    <source>
        <dbReference type="ARBA" id="ARBA00022692"/>
    </source>
</evidence>
<keyword evidence="2 7" id="KW-0813">Transport</keyword>
<evidence type="ECO:0000259" key="8">
    <source>
        <dbReference type="PROSITE" id="PS50928"/>
    </source>
</evidence>
<dbReference type="EMBL" id="FNPH01000001">
    <property type="protein sequence ID" value="SDY13857.1"/>
    <property type="molecule type" value="Genomic_DNA"/>
</dbReference>
<evidence type="ECO:0000256" key="7">
    <source>
        <dbReference type="RuleBase" id="RU363032"/>
    </source>
</evidence>
<dbReference type="OrthoDB" id="9812701at2"/>
<feature type="transmembrane region" description="Helical" evidence="7">
    <location>
        <begin position="46"/>
        <end position="68"/>
    </location>
</feature>
<dbReference type="Gene3D" id="1.10.3720.10">
    <property type="entry name" value="MetI-like"/>
    <property type="match status" value="1"/>
</dbReference>
<dbReference type="Pfam" id="PF12911">
    <property type="entry name" value="OppC_N"/>
    <property type="match status" value="1"/>
</dbReference>